<dbReference type="SMART" id="SM00091">
    <property type="entry name" value="PAS"/>
    <property type="match status" value="1"/>
</dbReference>
<dbReference type="CDD" id="cd00075">
    <property type="entry name" value="HATPase"/>
    <property type="match status" value="1"/>
</dbReference>
<sequence length="570" mass="65365">MFGLFVGSIFLTNYFFKKELLSQQEEYLQKKGTLILDQLSPDLFLTQHFSEQEKKLIEHYSTDKNERLTLMNGKGTIFYDSIDPTLHDSRNNRPEIKAILSGADFGSALRKSTTLKEELLYLALPVDKDGQLVGILRMSEETTQFSNSIQSFKRYILFTLGLLFLIITAFVFLLLHQKNEPLVTVLPVLKKIVKYPDEARSIIQDSPEWNELYQTVNLLSQQMSQTYLAYTSTEEQFHALLDELMIGVFIIDVDGKLQLINPKMVDILMIAEKDAGKEYFEVINEPALIHLIHQVITEKSSIHQEIKLTDSLNETILDMSLRFIEEDGNDYQVLGIAYDLTRVRQLEKMQKDFVSNVSHELKTPVTSLLGFTETLLDGAKDDPETLSQFLEIMQKDALRLQQLIQEILQLSRDGKNISYDDQEVVLLPFTQELLRSYRKTIKEKQLTIKILGDETTTYTTKYELFYPIVKNLIENAIQYSKSDGIITIDFGYAETFFFEVKDLGIGISLEDQERIFERFYRVDKARSRHSGGTGLGLSIVHNYTELLGGTVTIDSHLGLGSTFTVKLPKN</sequence>
<feature type="domain" description="Histidine kinase" evidence="13">
    <location>
        <begin position="356"/>
        <end position="570"/>
    </location>
</feature>
<feature type="domain" description="PAS" evidence="14">
    <location>
        <begin position="233"/>
        <end position="274"/>
    </location>
</feature>
<dbReference type="InterPro" id="IPR050351">
    <property type="entry name" value="BphY/WalK/GraS-like"/>
</dbReference>
<evidence type="ECO:0000256" key="9">
    <source>
        <dbReference type="ARBA" id="ARBA00022840"/>
    </source>
</evidence>
<organism evidence="15 16">
    <name type="scientific">Enterococcus silesiacus</name>
    <dbReference type="NCBI Taxonomy" id="332949"/>
    <lineage>
        <taxon>Bacteria</taxon>
        <taxon>Bacillati</taxon>
        <taxon>Bacillota</taxon>
        <taxon>Bacilli</taxon>
        <taxon>Lactobacillales</taxon>
        <taxon>Enterococcaceae</taxon>
        <taxon>Enterococcus</taxon>
    </lineage>
</organism>
<keyword evidence="4" id="KW-1003">Cell membrane</keyword>
<evidence type="ECO:0000256" key="5">
    <source>
        <dbReference type="ARBA" id="ARBA00022553"/>
    </source>
</evidence>
<dbReference type="Gene3D" id="3.30.565.10">
    <property type="entry name" value="Histidine kinase-like ATPase, C-terminal domain"/>
    <property type="match status" value="1"/>
</dbReference>
<dbReference type="GO" id="GO:0005524">
    <property type="term" value="F:ATP binding"/>
    <property type="evidence" value="ECO:0007669"/>
    <property type="project" value="UniProtKB-KW"/>
</dbReference>
<dbReference type="GO" id="GO:0000155">
    <property type="term" value="F:phosphorelay sensor kinase activity"/>
    <property type="evidence" value="ECO:0007669"/>
    <property type="project" value="InterPro"/>
</dbReference>
<dbReference type="GO" id="GO:0016036">
    <property type="term" value="P:cellular response to phosphate starvation"/>
    <property type="evidence" value="ECO:0007669"/>
    <property type="project" value="TreeGrafter"/>
</dbReference>
<dbReference type="InterPro" id="IPR036890">
    <property type="entry name" value="HATPase_C_sf"/>
</dbReference>
<keyword evidence="9" id="KW-0067">ATP-binding</keyword>
<dbReference type="FunFam" id="3.30.565.10:FF:000006">
    <property type="entry name" value="Sensor histidine kinase WalK"/>
    <property type="match status" value="1"/>
</dbReference>
<dbReference type="PROSITE" id="PS50112">
    <property type="entry name" value="PAS"/>
    <property type="match status" value="1"/>
</dbReference>
<keyword evidence="7" id="KW-0547">Nucleotide-binding</keyword>
<evidence type="ECO:0000256" key="7">
    <source>
        <dbReference type="ARBA" id="ARBA00022741"/>
    </source>
</evidence>
<evidence type="ECO:0000256" key="4">
    <source>
        <dbReference type="ARBA" id="ARBA00022475"/>
    </source>
</evidence>
<keyword evidence="5" id="KW-0597">Phosphoprotein</keyword>
<dbReference type="InterPro" id="IPR000014">
    <property type="entry name" value="PAS"/>
</dbReference>
<name>A0AA91G7A1_9ENTE</name>
<evidence type="ECO:0000256" key="12">
    <source>
        <dbReference type="SAM" id="Phobius"/>
    </source>
</evidence>
<evidence type="ECO:0000256" key="3">
    <source>
        <dbReference type="ARBA" id="ARBA00012438"/>
    </source>
</evidence>
<keyword evidence="12" id="KW-1133">Transmembrane helix</keyword>
<dbReference type="SUPFAM" id="SSF47384">
    <property type="entry name" value="Homodimeric domain of signal transducing histidine kinase"/>
    <property type="match status" value="1"/>
</dbReference>
<dbReference type="SMART" id="SM00387">
    <property type="entry name" value="HATPase_c"/>
    <property type="match status" value="1"/>
</dbReference>
<dbReference type="SUPFAM" id="SSF55785">
    <property type="entry name" value="PYP-like sensor domain (PAS domain)"/>
    <property type="match status" value="1"/>
</dbReference>
<dbReference type="Pfam" id="PF02518">
    <property type="entry name" value="HATPase_c"/>
    <property type="match status" value="1"/>
</dbReference>
<keyword evidence="12" id="KW-0812">Transmembrane</keyword>
<keyword evidence="11 12" id="KW-0472">Membrane</keyword>
<dbReference type="InterPro" id="IPR035965">
    <property type="entry name" value="PAS-like_dom_sf"/>
</dbReference>
<comment type="catalytic activity">
    <reaction evidence="1">
        <text>ATP + protein L-histidine = ADP + protein N-phospho-L-histidine.</text>
        <dbReference type="EC" id="2.7.13.3"/>
    </reaction>
</comment>
<keyword evidence="10" id="KW-0902">Two-component regulatory system</keyword>
<dbReference type="GO" id="GO:0005886">
    <property type="term" value="C:plasma membrane"/>
    <property type="evidence" value="ECO:0007669"/>
    <property type="project" value="UniProtKB-SubCell"/>
</dbReference>
<dbReference type="PANTHER" id="PTHR45453:SF1">
    <property type="entry name" value="PHOSPHATE REGULON SENSOR PROTEIN PHOR"/>
    <property type="match status" value="1"/>
</dbReference>
<comment type="subcellular location">
    <subcellularLocation>
        <location evidence="2">Cell membrane</location>
    </subcellularLocation>
</comment>
<dbReference type="InterPro" id="IPR003594">
    <property type="entry name" value="HATPase_dom"/>
</dbReference>
<evidence type="ECO:0000259" key="13">
    <source>
        <dbReference type="PROSITE" id="PS50109"/>
    </source>
</evidence>
<dbReference type="Pfam" id="PF00512">
    <property type="entry name" value="HisKA"/>
    <property type="match status" value="1"/>
</dbReference>
<evidence type="ECO:0000256" key="10">
    <source>
        <dbReference type="ARBA" id="ARBA00023012"/>
    </source>
</evidence>
<dbReference type="InterPro" id="IPR036097">
    <property type="entry name" value="HisK_dim/P_sf"/>
</dbReference>
<evidence type="ECO:0000256" key="8">
    <source>
        <dbReference type="ARBA" id="ARBA00022777"/>
    </source>
</evidence>
<keyword evidence="8 15" id="KW-0418">Kinase</keyword>
<dbReference type="Gene3D" id="1.10.287.130">
    <property type="match status" value="1"/>
</dbReference>
<evidence type="ECO:0000256" key="2">
    <source>
        <dbReference type="ARBA" id="ARBA00004236"/>
    </source>
</evidence>
<evidence type="ECO:0000259" key="14">
    <source>
        <dbReference type="PROSITE" id="PS50112"/>
    </source>
</evidence>
<dbReference type="FunFam" id="1.10.287.130:FF:000008">
    <property type="entry name" value="Two-component sensor histidine kinase"/>
    <property type="match status" value="1"/>
</dbReference>
<dbReference type="SMART" id="SM00388">
    <property type="entry name" value="HisKA"/>
    <property type="match status" value="1"/>
</dbReference>
<evidence type="ECO:0000313" key="16">
    <source>
        <dbReference type="Proteomes" id="UP000183039"/>
    </source>
</evidence>
<keyword evidence="6" id="KW-0808">Transferase</keyword>
<reference evidence="15 16" key="1">
    <citation type="submission" date="2014-12" db="EMBL/GenBank/DDBJ databases">
        <title>Draft genome sequences of 29 type strains of Enterococci.</title>
        <authorList>
            <person name="Zhong Z."/>
            <person name="Sun Z."/>
            <person name="Liu W."/>
            <person name="Zhang W."/>
            <person name="Zhang H."/>
        </authorList>
    </citation>
    <scope>NUCLEOTIDE SEQUENCE [LARGE SCALE GENOMIC DNA]</scope>
    <source>
        <strain evidence="15 16">DSM 22801</strain>
    </source>
</reference>
<evidence type="ECO:0000256" key="1">
    <source>
        <dbReference type="ARBA" id="ARBA00000085"/>
    </source>
</evidence>
<dbReference type="InterPro" id="IPR003661">
    <property type="entry name" value="HisK_dim/P_dom"/>
</dbReference>
<evidence type="ECO:0000256" key="6">
    <source>
        <dbReference type="ARBA" id="ARBA00022679"/>
    </source>
</evidence>
<proteinExistence type="predicted"/>
<evidence type="ECO:0000256" key="11">
    <source>
        <dbReference type="ARBA" id="ARBA00023136"/>
    </source>
</evidence>
<dbReference type="PRINTS" id="PR00344">
    <property type="entry name" value="BCTRLSENSOR"/>
</dbReference>
<dbReference type="EC" id="2.7.13.3" evidence="3"/>
<dbReference type="Proteomes" id="UP000183039">
    <property type="component" value="Unassembled WGS sequence"/>
</dbReference>
<dbReference type="PROSITE" id="PS50109">
    <property type="entry name" value="HIS_KIN"/>
    <property type="match status" value="1"/>
</dbReference>
<comment type="caution">
    <text evidence="15">The sequence shown here is derived from an EMBL/GenBank/DDBJ whole genome shotgun (WGS) entry which is preliminary data.</text>
</comment>
<evidence type="ECO:0000313" key="15">
    <source>
        <dbReference type="EMBL" id="OJG86998.1"/>
    </source>
</evidence>
<dbReference type="InterPro" id="IPR005467">
    <property type="entry name" value="His_kinase_dom"/>
</dbReference>
<protein>
    <recommendedName>
        <fullName evidence="3">histidine kinase</fullName>
        <ecNumber evidence="3">2.7.13.3</ecNumber>
    </recommendedName>
</protein>
<feature type="transmembrane region" description="Helical" evidence="12">
    <location>
        <begin position="155"/>
        <end position="175"/>
    </location>
</feature>
<dbReference type="AlphaFoldDB" id="A0AA91G7A1"/>
<dbReference type="GO" id="GO:0004721">
    <property type="term" value="F:phosphoprotein phosphatase activity"/>
    <property type="evidence" value="ECO:0007669"/>
    <property type="project" value="TreeGrafter"/>
</dbReference>
<dbReference type="PANTHER" id="PTHR45453">
    <property type="entry name" value="PHOSPHATE REGULON SENSOR PROTEIN PHOR"/>
    <property type="match status" value="1"/>
</dbReference>
<dbReference type="EMBL" id="JXLC01000030">
    <property type="protein sequence ID" value="OJG86998.1"/>
    <property type="molecule type" value="Genomic_DNA"/>
</dbReference>
<dbReference type="SUPFAM" id="SSF55874">
    <property type="entry name" value="ATPase domain of HSP90 chaperone/DNA topoisomerase II/histidine kinase"/>
    <property type="match status" value="1"/>
</dbReference>
<dbReference type="CDD" id="cd00082">
    <property type="entry name" value="HisKA"/>
    <property type="match status" value="1"/>
</dbReference>
<gene>
    <name evidence="15" type="ORF">RV15_GL002291</name>
</gene>
<dbReference type="InterPro" id="IPR004358">
    <property type="entry name" value="Sig_transdc_His_kin-like_C"/>
</dbReference>
<accession>A0AA91G7A1</accession>
<dbReference type="Gene3D" id="3.30.450.20">
    <property type="entry name" value="PAS domain"/>
    <property type="match status" value="1"/>
</dbReference>